<dbReference type="AlphaFoldDB" id="A0A494XYT3"/>
<dbReference type="GO" id="GO:0005886">
    <property type="term" value="C:plasma membrane"/>
    <property type="evidence" value="ECO:0007669"/>
    <property type="project" value="UniProtKB-SubCell"/>
</dbReference>
<feature type="transmembrane region" description="Helical" evidence="6">
    <location>
        <begin position="241"/>
        <end position="263"/>
    </location>
</feature>
<reference evidence="7 8" key="1">
    <citation type="submission" date="2018-10" db="EMBL/GenBank/DDBJ databases">
        <title>Cohnella sp. M2MS4P-1, whole genome shotgun sequence.</title>
        <authorList>
            <person name="Tuo L."/>
        </authorList>
    </citation>
    <scope>NUCLEOTIDE SEQUENCE [LARGE SCALE GENOMIC DNA]</scope>
    <source>
        <strain evidence="7 8">M2MS4P-1</strain>
    </source>
</reference>
<organism evidence="7 8">
    <name type="scientific">Cohnella endophytica</name>
    <dbReference type="NCBI Taxonomy" id="2419778"/>
    <lineage>
        <taxon>Bacteria</taxon>
        <taxon>Bacillati</taxon>
        <taxon>Bacillota</taxon>
        <taxon>Bacilli</taxon>
        <taxon>Bacillales</taxon>
        <taxon>Paenibacillaceae</taxon>
        <taxon>Cohnella</taxon>
    </lineage>
</organism>
<keyword evidence="4 6" id="KW-1133">Transmembrane helix</keyword>
<sequence length="296" mass="33063">MNNKNRTTEFVRCMISRFQEDDLPALAAQLTYYLILAFFPFLIFVVSIVGFAHLTTEDLMGELSRVLPSDTADAVRSIVDEVTANENGTLLSIGMLATIWAASNGMNAIIKGLNKAYDEEETRPFWKVRGLSVVATIVLAIVILISMLMLVFGRIVGEWLFRRLDYPSAFPWTWGFVKLAIPLVAMLGVFMLLYRHAPNRRLNWSAVVPGTLFTTIGWIISSLAFAFYVNHFANYTKTYGSIGGIIVLLVWLYLSSIIVLLGGEVNATLAFAKEGKTKCESKKFGLRLPWLNNKTG</sequence>
<evidence type="ECO:0000256" key="6">
    <source>
        <dbReference type="SAM" id="Phobius"/>
    </source>
</evidence>
<accession>A0A494XYT3</accession>
<dbReference type="NCBIfam" id="TIGR00765">
    <property type="entry name" value="yihY_not_rbn"/>
    <property type="match status" value="1"/>
</dbReference>
<evidence type="ECO:0000256" key="2">
    <source>
        <dbReference type="ARBA" id="ARBA00022475"/>
    </source>
</evidence>
<name>A0A494XYT3_9BACL</name>
<dbReference type="OrthoDB" id="9775903at2"/>
<feature type="transmembrane region" description="Helical" evidence="6">
    <location>
        <begin position="90"/>
        <end position="110"/>
    </location>
</feature>
<evidence type="ECO:0000256" key="4">
    <source>
        <dbReference type="ARBA" id="ARBA00022989"/>
    </source>
</evidence>
<dbReference type="RefSeq" id="WP_120977315.1">
    <property type="nucleotide sequence ID" value="NZ_RBZM01000005.1"/>
</dbReference>
<dbReference type="PIRSF" id="PIRSF035875">
    <property type="entry name" value="RNase_BN"/>
    <property type="match status" value="1"/>
</dbReference>
<dbReference type="Pfam" id="PF03631">
    <property type="entry name" value="Virul_fac_BrkB"/>
    <property type="match status" value="1"/>
</dbReference>
<dbReference type="PANTHER" id="PTHR30213:SF0">
    <property type="entry name" value="UPF0761 MEMBRANE PROTEIN YIHY"/>
    <property type="match status" value="1"/>
</dbReference>
<evidence type="ECO:0000256" key="5">
    <source>
        <dbReference type="ARBA" id="ARBA00023136"/>
    </source>
</evidence>
<evidence type="ECO:0000313" key="8">
    <source>
        <dbReference type="Proteomes" id="UP000282076"/>
    </source>
</evidence>
<keyword evidence="3 6" id="KW-0812">Transmembrane</keyword>
<feature type="transmembrane region" description="Helical" evidence="6">
    <location>
        <begin position="206"/>
        <end position="229"/>
    </location>
</feature>
<evidence type="ECO:0000313" key="7">
    <source>
        <dbReference type="EMBL" id="RKP54209.1"/>
    </source>
</evidence>
<proteinExistence type="predicted"/>
<comment type="caution">
    <text evidence="7">The sequence shown here is derived from an EMBL/GenBank/DDBJ whole genome shotgun (WGS) entry which is preliminary data.</text>
</comment>
<keyword evidence="2" id="KW-1003">Cell membrane</keyword>
<dbReference type="Proteomes" id="UP000282076">
    <property type="component" value="Unassembled WGS sequence"/>
</dbReference>
<dbReference type="PANTHER" id="PTHR30213">
    <property type="entry name" value="INNER MEMBRANE PROTEIN YHJD"/>
    <property type="match status" value="1"/>
</dbReference>
<feature type="transmembrane region" description="Helical" evidence="6">
    <location>
        <begin position="172"/>
        <end position="194"/>
    </location>
</feature>
<gene>
    <name evidence="7" type="ORF">D7Z26_12620</name>
</gene>
<keyword evidence="8" id="KW-1185">Reference proteome</keyword>
<evidence type="ECO:0000256" key="1">
    <source>
        <dbReference type="ARBA" id="ARBA00004651"/>
    </source>
</evidence>
<feature type="transmembrane region" description="Helical" evidence="6">
    <location>
        <begin position="131"/>
        <end position="152"/>
    </location>
</feature>
<evidence type="ECO:0000256" key="3">
    <source>
        <dbReference type="ARBA" id="ARBA00022692"/>
    </source>
</evidence>
<feature type="transmembrane region" description="Helical" evidence="6">
    <location>
        <begin position="32"/>
        <end position="54"/>
    </location>
</feature>
<dbReference type="EMBL" id="RBZM01000005">
    <property type="protein sequence ID" value="RKP54209.1"/>
    <property type="molecule type" value="Genomic_DNA"/>
</dbReference>
<dbReference type="InterPro" id="IPR017039">
    <property type="entry name" value="Virul_fac_BrkB"/>
</dbReference>
<comment type="subcellular location">
    <subcellularLocation>
        <location evidence="1">Cell membrane</location>
        <topology evidence="1">Multi-pass membrane protein</topology>
    </subcellularLocation>
</comment>
<keyword evidence="5 6" id="KW-0472">Membrane</keyword>
<protein>
    <submittedName>
        <fullName evidence="7">YihY/virulence factor BrkB family protein</fullName>
    </submittedName>
</protein>